<keyword evidence="4" id="KW-1185">Reference proteome</keyword>
<protein>
    <recommendedName>
        <fullName evidence="2">DUF4283 domain-containing protein</fullName>
    </recommendedName>
</protein>
<dbReference type="PANTHER" id="PTHR31286:SF179">
    <property type="entry name" value="RNASE H TYPE-1 DOMAIN-CONTAINING PROTEIN"/>
    <property type="match status" value="1"/>
</dbReference>
<feature type="compositionally biased region" description="Polar residues" evidence="1">
    <location>
        <begin position="833"/>
        <end position="851"/>
    </location>
</feature>
<feature type="region of interest" description="Disordered" evidence="1">
    <location>
        <begin position="791"/>
        <end position="941"/>
    </location>
</feature>
<name>A0A8J5FMM6_ZINOF</name>
<dbReference type="Proteomes" id="UP000734854">
    <property type="component" value="Unassembled WGS sequence"/>
</dbReference>
<evidence type="ECO:0000313" key="4">
    <source>
        <dbReference type="Proteomes" id="UP000734854"/>
    </source>
</evidence>
<dbReference type="Pfam" id="PF14111">
    <property type="entry name" value="DUF4283"/>
    <property type="match status" value="1"/>
</dbReference>
<dbReference type="AlphaFoldDB" id="A0A8J5FMM6"/>
<dbReference type="InterPro" id="IPR040256">
    <property type="entry name" value="At4g02000-like"/>
</dbReference>
<accession>A0A8J5FMM6</accession>
<feature type="compositionally biased region" description="Polar residues" evidence="1">
    <location>
        <begin position="877"/>
        <end position="893"/>
    </location>
</feature>
<dbReference type="EMBL" id="JACMSC010000014">
    <property type="protein sequence ID" value="KAG6491485.1"/>
    <property type="molecule type" value="Genomic_DNA"/>
</dbReference>
<proteinExistence type="predicted"/>
<feature type="region of interest" description="Disordered" evidence="1">
    <location>
        <begin position="976"/>
        <end position="1033"/>
    </location>
</feature>
<dbReference type="InterPro" id="IPR025558">
    <property type="entry name" value="DUF4283"/>
</dbReference>
<evidence type="ECO:0000259" key="2">
    <source>
        <dbReference type="Pfam" id="PF14111"/>
    </source>
</evidence>
<feature type="compositionally biased region" description="Low complexity" evidence="1">
    <location>
        <begin position="852"/>
        <end position="876"/>
    </location>
</feature>
<evidence type="ECO:0000256" key="1">
    <source>
        <dbReference type="SAM" id="MobiDB-lite"/>
    </source>
</evidence>
<feature type="region of interest" description="Disordered" evidence="1">
    <location>
        <begin position="223"/>
        <end position="263"/>
    </location>
</feature>
<gene>
    <name evidence="3" type="ORF">ZIOFF_052836</name>
</gene>
<feature type="domain" description="DUF4283" evidence="2">
    <location>
        <begin position="502"/>
        <end position="579"/>
    </location>
</feature>
<dbReference type="PANTHER" id="PTHR31286">
    <property type="entry name" value="GLYCINE-RICH CELL WALL STRUCTURAL PROTEIN 1.8-LIKE"/>
    <property type="match status" value="1"/>
</dbReference>
<feature type="compositionally biased region" description="Polar residues" evidence="1">
    <location>
        <begin position="1020"/>
        <end position="1033"/>
    </location>
</feature>
<evidence type="ECO:0000313" key="3">
    <source>
        <dbReference type="EMBL" id="KAG6491485.1"/>
    </source>
</evidence>
<comment type="caution">
    <text evidence="3">The sequence shown here is derived from an EMBL/GenBank/DDBJ whole genome shotgun (WGS) entry which is preliminary data.</text>
</comment>
<reference evidence="3 4" key="1">
    <citation type="submission" date="2020-08" db="EMBL/GenBank/DDBJ databases">
        <title>Plant Genome Project.</title>
        <authorList>
            <person name="Zhang R.-G."/>
        </authorList>
    </citation>
    <scope>NUCLEOTIDE SEQUENCE [LARGE SCALE GENOMIC DNA]</scope>
    <source>
        <tissue evidence="3">Rhizome</tissue>
    </source>
</reference>
<sequence length="1033" mass="108914">MERRGRLWCVGGLHGSVAGNDIGFTSPMSFMVMYGAWAGPPWMRLVDYVSTTIMERRGLLCSPSSPGDLGDSWAISLLGRAAMAAGASKAPAPAPLPPENAPGPSSVALHQNPRLHSGATGGEATAHGGEALAAAAVRGFGGDGGKAAAAQGVGGNDEGRAAVHGVGGGDGRAAAAHCCRGGGGFLIGTQEKASVSPSAGASETKADTMPASEAVRALPRRCSRRAGNHPGNPNPNPNLGAPEDVRTQQDAAGAAIPSSRTASETQASAAARALVRLLVTACGGCGDGLTSGTSGDTAPALQQACTVSALAGKEARTGCMGDVQGRAAGNPNPNPNPSLVAPEETWTQRDAVAGAGISATRTTSEMQQRSLPALSPVPSPELVATFVEALAEVMRTRDASWAPAGAAGGGPTAMTCHAVAGEGGAPATGGVGAVCTGSDPAPAPPSSHGKLYVEALAPRSPRAAKKSFEEVGANFKEFSMCNNVPGVFYDAEEVKALSVPYKFSLIGKFSGRRPPPQIVYQGFKGLGLSSPYNIRFLRAGHIFLHLTSNEDMARIWTRGVWRIGGSILRVFKWTPHFSYEAESSVVPVWVQFPDLPVHMFNKNCVFSMARIVGCPIKIDEATADGSRLFMARACVEIDLLKPRVEQFLIGIGDEHRLQRVVYERTPEYCQYCRHLGHAEADCYVAGNKPRPEWHRDRVDPIPPGADLRERLDQRERDRKGKAVVVEDSEAQGFQRVGGRRTGQTWARKQLHSRMGQEAAQELHTQVNSFEVLKDTGEEEDAGEDVMEVACGKGALGDTPQVGTETDDDVREEEDRVAETQLVEVEDRSPVQLGRQQAGRQPSQVLGQQDSASVEGGEQQVGVQSSQSFGQGEQASQTVQRSGIGAQQKNTDGAQGQGGLSRGLQDVSLISGEEPRVLETSGELPEDDCLDRYSSSSADHGVADVLVQKEPARLAQGIPEGSEESDFQKTFEEYEETDTISSSCGGHSLASVVSPPRGRRAGRPKVFQAQWPKVGFEPRVTRSQTSKQARTPSH</sequence>
<organism evidence="3 4">
    <name type="scientific">Zingiber officinale</name>
    <name type="common">Ginger</name>
    <name type="synonym">Amomum zingiber</name>
    <dbReference type="NCBI Taxonomy" id="94328"/>
    <lineage>
        <taxon>Eukaryota</taxon>
        <taxon>Viridiplantae</taxon>
        <taxon>Streptophyta</taxon>
        <taxon>Embryophyta</taxon>
        <taxon>Tracheophyta</taxon>
        <taxon>Spermatophyta</taxon>
        <taxon>Magnoliopsida</taxon>
        <taxon>Liliopsida</taxon>
        <taxon>Zingiberales</taxon>
        <taxon>Zingiberaceae</taxon>
        <taxon>Zingiber</taxon>
    </lineage>
</organism>